<protein>
    <submittedName>
        <fullName evidence="2">VOC family protein</fullName>
    </submittedName>
</protein>
<dbReference type="Proteomes" id="UP001589700">
    <property type="component" value="Unassembled WGS sequence"/>
</dbReference>
<name>A0ABV5JS27_9ACTN</name>
<dbReference type="PANTHER" id="PTHR36503">
    <property type="entry name" value="BLR2520 PROTEIN"/>
    <property type="match status" value="1"/>
</dbReference>
<evidence type="ECO:0000259" key="1">
    <source>
        <dbReference type="Pfam" id="PF22677"/>
    </source>
</evidence>
<dbReference type="InterPro" id="IPR029068">
    <property type="entry name" value="Glyas_Bleomycin-R_OHBP_Dase"/>
</dbReference>
<dbReference type="Pfam" id="PF22677">
    <property type="entry name" value="Ble-like_N"/>
    <property type="match status" value="1"/>
</dbReference>
<sequence>MRSAARTAHVRAGHSTEERHMIFVNLPTTDLDAAKAFYVALGAEINPMFTDENAAGIVWDANTHFMVLTHEHFSQFTDKPIVDAHTSAQVIIALSRDSREHVDETMKAGLAAGGRESKPAQDYGFMYQRSIEDLDGHLLEFAFMDPQAAADGPEAYVAEHGAGQDPVPGS</sequence>
<reference evidence="2 3" key="1">
    <citation type="submission" date="2024-09" db="EMBL/GenBank/DDBJ databases">
        <authorList>
            <person name="Sun Q."/>
            <person name="Mori K."/>
        </authorList>
    </citation>
    <scope>NUCLEOTIDE SEQUENCE [LARGE SCALE GENOMIC DNA]</scope>
    <source>
        <strain evidence="2 3">CCM 7659</strain>
    </source>
</reference>
<dbReference type="SUPFAM" id="SSF54593">
    <property type="entry name" value="Glyoxalase/Bleomycin resistance protein/Dihydroxybiphenyl dioxygenase"/>
    <property type="match status" value="1"/>
</dbReference>
<dbReference type="EMBL" id="JBHMDY010000004">
    <property type="protein sequence ID" value="MFB9259705.1"/>
    <property type="molecule type" value="Genomic_DNA"/>
</dbReference>
<dbReference type="InterPro" id="IPR053863">
    <property type="entry name" value="Glyoxy/Ble-like_N"/>
</dbReference>
<feature type="domain" description="Glyoxalase/Bleomycin resistance-like N-terminal" evidence="1">
    <location>
        <begin position="22"/>
        <end position="57"/>
    </location>
</feature>
<dbReference type="RefSeq" id="WP_241729668.1">
    <property type="nucleotide sequence ID" value="NZ_JAALDM010000025.1"/>
</dbReference>
<comment type="caution">
    <text evidence="2">The sequence shown here is derived from an EMBL/GenBank/DDBJ whole genome shotgun (WGS) entry which is preliminary data.</text>
</comment>
<proteinExistence type="predicted"/>
<evidence type="ECO:0000313" key="3">
    <source>
        <dbReference type="Proteomes" id="UP001589700"/>
    </source>
</evidence>
<keyword evidence="3" id="KW-1185">Reference proteome</keyword>
<gene>
    <name evidence="2" type="ORF">ACFFVD_07810</name>
</gene>
<organism evidence="2 3">
    <name type="scientific">Dietzia aerolata</name>
    <dbReference type="NCBI Taxonomy" id="595984"/>
    <lineage>
        <taxon>Bacteria</taxon>
        <taxon>Bacillati</taxon>
        <taxon>Actinomycetota</taxon>
        <taxon>Actinomycetes</taxon>
        <taxon>Mycobacteriales</taxon>
        <taxon>Dietziaceae</taxon>
        <taxon>Dietzia</taxon>
    </lineage>
</organism>
<dbReference type="PANTHER" id="PTHR36503:SF2">
    <property type="entry name" value="BLR2408 PROTEIN"/>
    <property type="match status" value="1"/>
</dbReference>
<dbReference type="Gene3D" id="3.10.180.10">
    <property type="entry name" value="2,3-Dihydroxybiphenyl 1,2-Dioxygenase, domain 1"/>
    <property type="match status" value="1"/>
</dbReference>
<accession>A0ABV5JS27</accession>
<evidence type="ECO:0000313" key="2">
    <source>
        <dbReference type="EMBL" id="MFB9259705.1"/>
    </source>
</evidence>